<accession>A0A9D6ULK6</accession>
<keyword evidence="3" id="KW-0732">Signal</keyword>
<proteinExistence type="inferred from homology"/>
<evidence type="ECO:0000313" key="5">
    <source>
        <dbReference type="Proteomes" id="UP000808761"/>
    </source>
</evidence>
<comment type="caution">
    <text evidence="4">The sequence shown here is derived from an EMBL/GenBank/DDBJ whole genome shotgun (WGS) entry which is preliminary data.</text>
</comment>
<dbReference type="SUPFAM" id="SSF53850">
    <property type="entry name" value="Periplasmic binding protein-like II"/>
    <property type="match status" value="1"/>
</dbReference>
<dbReference type="Gene3D" id="3.40.190.10">
    <property type="entry name" value="Periplasmic binding protein-like II"/>
    <property type="match status" value="2"/>
</dbReference>
<name>A0A9D6ULK6_UNCSA</name>
<keyword evidence="2" id="KW-0813">Transport</keyword>
<dbReference type="Pfam" id="PF13416">
    <property type="entry name" value="SBP_bac_8"/>
    <property type="match status" value="1"/>
</dbReference>
<dbReference type="EMBL" id="JACRKR010000002">
    <property type="protein sequence ID" value="MBI5078397.1"/>
    <property type="molecule type" value="Genomic_DNA"/>
</dbReference>
<comment type="similarity">
    <text evidence="1">Belongs to the bacterial solute-binding protein 1 family.</text>
</comment>
<dbReference type="AlphaFoldDB" id="A0A9D6ULK6"/>
<sequence length="244" mass="27348">KNDWNVIHSLAPWIWMAGGDFLSKDRKSCILDSDEVFQGISYYLSLVREGFVPSECLEFNTAQVSGNFNSGACAMYFDGPYEIKTLTRPAAEGGAGDSLAAKNFSVIGYPRGPKGRFTFVGGSTLAIFKQARHKEAAFTVIKYLTSKVPEIEYAKTSGFLPARVEAFDDPYFAAEPNRRVFIGAVYYGKTYPSIPSWGLLEPILTRRFGIMWDYVTSGEKYKPEKIREQLKLAKKEVEAVLNQR</sequence>
<dbReference type="GO" id="GO:0015768">
    <property type="term" value="P:maltose transport"/>
    <property type="evidence" value="ECO:0007669"/>
    <property type="project" value="TreeGrafter"/>
</dbReference>
<dbReference type="GO" id="GO:0042956">
    <property type="term" value="P:maltodextrin transmembrane transport"/>
    <property type="evidence" value="ECO:0007669"/>
    <property type="project" value="TreeGrafter"/>
</dbReference>
<dbReference type="Proteomes" id="UP000808761">
    <property type="component" value="Unassembled WGS sequence"/>
</dbReference>
<dbReference type="GO" id="GO:1901982">
    <property type="term" value="F:maltose binding"/>
    <property type="evidence" value="ECO:0007669"/>
    <property type="project" value="TreeGrafter"/>
</dbReference>
<dbReference type="InterPro" id="IPR006059">
    <property type="entry name" value="SBP"/>
</dbReference>
<dbReference type="PANTHER" id="PTHR30061:SF50">
    <property type="entry name" value="MALTOSE_MALTODEXTRIN-BINDING PERIPLASMIC PROTEIN"/>
    <property type="match status" value="1"/>
</dbReference>
<dbReference type="PANTHER" id="PTHR30061">
    <property type="entry name" value="MALTOSE-BINDING PERIPLASMIC PROTEIN"/>
    <property type="match status" value="1"/>
</dbReference>
<reference evidence="4" key="1">
    <citation type="submission" date="2020-07" db="EMBL/GenBank/DDBJ databases">
        <title>Huge and variable diversity of episymbiotic CPR bacteria and DPANN archaea in groundwater ecosystems.</title>
        <authorList>
            <person name="He C.Y."/>
            <person name="Keren R."/>
            <person name="Whittaker M."/>
            <person name="Farag I.F."/>
            <person name="Doudna J."/>
            <person name="Cate J.H.D."/>
            <person name="Banfield J.F."/>
        </authorList>
    </citation>
    <scope>NUCLEOTIDE SEQUENCE</scope>
    <source>
        <strain evidence="4">NC_groundwater_1860_Pr3_B-0.1um_51_7</strain>
    </source>
</reference>
<dbReference type="GO" id="GO:0055052">
    <property type="term" value="C:ATP-binding cassette (ABC) transporter complex, substrate-binding subunit-containing"/>
    <property type="evidence" value="ECO:0007669"/>
    <property type="project" value="TreeGrafter"/>
</dbReference>
<evidence type="ECO:0000256" key="3">
    <source>
        <dbReference type="ARBA" id="ARBA00022729"/>
    </source>
</evidence>
<evidence type="ECO:0000313" key="4">
    <source>
        <dbReference type="EMBL" id="MBI5078397.1"/>
    </source>
</evidence>
<protein>
    <submittedName>
        <fullName evidence="4">Extracellular solute-binding protein</fullName>
    </submittedName>
</protein>
<gene>
    <name evidence="4" type="ORF">HZB08_00025</name>
</gene>
<organism evidence="4 5">
    <name type="scientific">Candidatus Saganbacteria bacterium</name>
    <dbReference type="NCBI Taxonomy" id="2575572"/>
    <lineage>
        <taxon>Bacteria</taxon>
        <taxon>Bacillati</taxon>
        <taxon>Saganbacteria</taxon>
    </lineage>
</organism>
<evidence type="ECO:0000256" key="1">
    <source>
        <dbReference type="ARBA" id="ARBA00008520"/>
    </source>
</evidence>
<evidence type="ECO:0000256" key="2">
    <source>
        <dbReference type="ARBA" id="ARBA00022448"/>
    </source>
</evidence>
<feature type="non-terminal residue" evidence="4">
    <location>
        <position position="1"/>
    </location>
</feature>